<feature type="transmembrane region" description="Helical" evidence="2">
    <location>
        <begin position="98"/>
        <end position="119"/>
    </location>
</feature>
<evidence type="ECO:0000256" key="1">
    <source>
        <dbReference type="SAM" id="MobiDB-lite"/>
    </source>
</evidence>
<evidence type="ECO:0000313" key="5">
    <source>
        <dbReference type="Proteomes" id="UP000676310"/>
    </source>
</evidence>
<evidence type="ECO:0000256" key="2">
    <source>
        <dbReference type="SAM" id="Phobius"/>
    </source>
</evidence>
<dbReference type="PANTHER" id="PTHR38794">
    <property type="entry name" value="INTEGRAL MEMBRANE PROTEIN"/>
    <property type="match status" value="1"/>
</dbReference>
<reference evidence="4" key="1">
    <citation type="submission" date="2021-05" db="EMBL/GenBank/DDBJ databases">
        <authorList>
            <person name="Stam R."/>
        </authorList>
    </citation>
    <scope>NUCLEOTIDE SEQUENCE</scope>
    <source>
        <strain evidence="4">CS162</strain>
    </source>
</reference>
<feature type="domain" description="Rhodopsin" evidence="3">
    <location>
        <begin position="37"/>
        <end position="271"/>
    </location>
</feature>
<name>A0A8J2IE81_9PLEO</name>
<dbReference type="EMBL" id="CAJRGZ010000023">
    <property type="protein sequence ID" value="CAG5179584.1"/>
    <property type="molecule type" value="Genomic_DNA"/>
</dbReference>
<accession>A0A8J2IE81</accession>
<organism evidence="4 5">
    <name type="scientific">Alternaria atra</name>
    <dbReference type="NCBI Taxonomy" id="119953"/>
    <lineage>
        <taxon>Eukaryota</taxon>
        <taxon>Fungi</taxon>
        <taxon>Dikarya</taxon>
        <taxon>Ascomycota</taxon>
        <taxon>Pezizomycotina</taxon>
        <taxon>Dothideomycetes</taxon>
        <taxon>Pleosporomycetidae</taxon>
        <taxon>Pleosporales</taxon>
        <taxon>Pleosporineae</taxon>
        <taxon>Pleosporaceae</taxon>
        <taxon>Alternaria</taxon>
        <taxon>Alternaria sect. Ulocladioides</taxon>
    </lineage>
</organism>
<feature type="transmembrane region" description="Helical" evidence="2">
    <location>
        <begin position="53"/>
        <end position="78"/>
    </location>
</feature>
<dbReference type="AlphaFoldDB" id="A0A8J2IE81"/>
<feature type="compositionally biased region" description="Polar residues" evidence="1">
    <location>
        <begin position="373"/>
        <end position="382"/>
    </location>
</feature>
<protein>
    <recommendedName>
        <fullName evidence="3">Rhodopsin domain-containing protein</fullName>
    </recommendedName>
</protein>
<dbReference type="RefSeq" id="XP_043172927.1">
    <property type="nucleotide sequence ID" value="XM_043316992.1"/>
</dbReference>
<dbReference type="Proteomes" id="UP000676310">
    <property type="component" value="Unassembled WGS sequence"/>
</dbReference>
<feature type="transmembrane region" description="Helical" evidence="2">
    <location>
        <begin position="173"/>
        <end position="196"/>
    </location>
</feature>
<dbReference type="Pfam" id="PF20684">
    <property type="entry name" value="Fung_rhodopsin"/>
    <property type="match status" value="1"/>
</dbReference>
<feature type="transmembrane region" description="Helical" evidence="2">
    <location>
        <begin position="21"/>
        <end position="41"/>
    </location>
</feature>
<gene>
    <name evidence="4" type="ORF">ALTATR162_LOCUS9359</name>
</gene>
<keyword evidence="5" id="KW-1185">Reference proteome</keyword>
<feature type="region of interest" description="Disordered" evidence="1">
    <location>
        <begin position="281"/>
        <end position="311"/>
    </location>
</feature>
<dbReference type="InterPro" id="IPR049326">
    <property type="entry name" value="Rhodopsin_dom_fungi"/>
</dbReference>
<proteinExistence type="predicted"/>
<feature type="transmembrane region" description="Helical" evidence="2">
    <location>
        <begin position="208"/>
        <end position="229"/>
    </location>
</feature>
<evidence type="ECO:0000259" key="3">
    <source>
        <dbReference type="Pfam" id="PF20684"/>
    </source>
</evidence>
<feature type="transmembrane region" description="Helical" evidence="2">
    <location>
        <begin position="131"/>
        <end position="153"/>
    </location>
</feature>
<evidence type="ECO:0000313" key="4">
    <source>
        <dbReference type="EMBL" id="CAG5179584.1"/>
    </source>
</evidence>
<sequence>MAGTIQPIAALTAEDHGPINTIVSIVLPVTSILIATVRMAMRRQKFHQFEPDDIVFGVGLCFGVFTSILSHFCVRAGLGRHQDTLDEKQVVHYFKLFWTTQISGVVTLALAKLSLVVLFQRITPKQMGPQTIRWLMPMVAVYTLLSLFLIAFQCQLPQPWILSPKNCSTHGNVYYPITISNMLTDAVLAIWIFPIIWGLQMKVHTKSVVFWLFGSRLLICVVDIGRMVVIHKALQSEDQTRSQLIWVVMDQIVVHLSINHATLPRIQTFLSHLQIGGMSTHMGASRSGTRTTSKGRSSAAKTSQNHLNGNKVERTSDKAWNSLCNRLTGSLNRTPSISEQPLRQQQQRGIELSTIIYSGKGEAEQRHVEQGRSAATSLSSEGLTREESTGRLGGVRVQRDFRVVYDQI</sequence>
<dbReference type="PANTHER" id="PTHR38794:SF3">
    <property type="entry name" value="INTEGRAL MEMBRANE PROTEIN"/>
    <property type="match status" value="1"/>
</dbReference>
<dbReference type="GeneID" id="67021571"/>
<keyword evidence="2" id="KW-1133">Transmembrane helix</keyword>
<keyword evidence="2" id="KW-0812">Transmembrane</keyword>
<feature type="region of interest" description="Disordered" evidence="1">
    <location>
        <begin position="364"/>
        <end position="391"/>
    </location>
</feature>
<comment type="caution">
    <text evidence="4">The sequence shown here is derived from an EMBL/GenBank/DDBJ whole genome shotgun (WGS) entry which is preliminary data.</text>
</comment>
<keyword evidence="2" id="KW-0472">Membrane</keyword>
<dbReference type="OrthoDB" id="3918601at2759"/>
<feature type="compositionally biased region" description="Low complexity" evidence="1">
    <location>
        <begin position="283"/>
        <end position="300"/>
    </location>
</feature>